<dbReference type="Proteomes" id="UP001165960">
    <property type="component" value="Unassembled WGS sequence"/>
</dbReference>
<proteinExistence type="predicted"/>
<dbReference type="EMBL" id="QTSX02002893">
    <property type="protein sequence ID" value="KAJ9073645.1"/>
    <property type="molecule type" value="Genomic_DNA"/>
</dbReference>
<comment type="caution">
    <text evidence="1">The sequence shown here is derived from an EMBL/GenBank/DDBJ whole genome shotgun (WGS) entry which is preliminary data.</text>
</comment>
<sequence>MKTIPSDVIPTALAIACYCGSSISMTLVNKYVLSDFKNPPVVFLMLSVQALSCILLVHAFGFFGFLTFRSFNRQDAKKCRKSYELNINLDLGLPVSVVMSLMLYTGSKSLEHLEVGIFTVFKNLTIILVAYGERAMFDSPVSPLMLVSFILMIISSIIGGSASQVPDQTGIIWMICNCISSASFVLYMRKAIKTVTFKDFDTVYFNNFLTFPIFLTLSFLLEDWSGLKKHYSSPENSDVLGHLFYGLLMGGICAFAISYTSAWCIRVTSSTTYSMVGALNKLPVAVFGMVFFKEAITTSSVSAVLLSFFSGLVYTRAKNIQQNRIKSTVSSASNNYQNLVQEEDSKSTDLPIALNDISKNN</sequence>
<gene>
    <name evidence="1" type="primary">VRG4_1</name>
    <name evidence="1" type="ORF">DSO57_1014071</name>
</gene>
<evidence type="ECO:0000313" key="1">
    <source>
        <dbReference type="EMBL" id="KAJ9073645.1"/>
    </source>
</evidence>
<reference evidence="1" key="1">
    <citation type="submission" date="2022-04" db="EMBL/GenBank/DDBJ databases">
        <title>Genome of the entomopathogenic fungus Entomophthora muscae.</title>
        <authorList>
            <person name="Elya C."/>
            <person name="Lovett B.R."/>
            <person name="Lee E."/>
            <person name="Macias A.M."/>
            <person name="Hajek A.E."/>
            <person name="De Bivort B.L."/>
            <person name="Kasson M.T."/>
            <person name="De Fine Licht H.H."/>
            <person name="Stajich J.E."/>
        </authorList>
    </citation>
    <scope>NUCLEOTIDE SEQUENCE</scope>
    <source>
        <strain evidence="1">Berkeley</strain>
    </source>
</reference>
<accession>A0ACC2TG12</accession>
<evidence type="ECO:0000313" key="2">
    <source>
        <dbReference type="Proteomes" id="UP001165960"/>
    </source>
</evidence>
<keyword evidence="2" id="KW-1185">Reference proteome</keyword>
<protein>
    <submittedName>
        <fullName evidence="1">GDP-mannose transporter into the lumen of the Golgi</fullName>
    </submittedName>
</protein>
<name>A0ACC2TG12_9FUNG</name>
<organism evidence="1 2">
    <name type="scientific">Entomophthora muscae</name>
    <dbReference type="NCBI Taxonomy" id="34485"/>
    <lineage>
        <taxon>Eukaryota</taxon>
        <taxon>Fungi</taxon>
        <taxon>Fungi incertae sedis</taxon>
        <taxon>Zoopagomycota</taxon>
        <taxon>Entomophthoromycotina</taxon>
        <taxon>Entomophthoromycetes</taxon>
        <taxon>Entomophthorales</taxon>
        <taxon>Entomophthoraceae</taxon>
        <taxon>Entomophthora</taxon>
    </lineage>
</organism>